<keyword evidence="5 8" id="KW-0028">Amino-acid biosynthesis</keyword>
<dbReference type="Pfam" id="PF10369">
    <property type="entry name" value="ALS_ss_C"/>
    <property type="match status" value="1"/>
</dbReference>
<comment type="subunit">
    <text evidence="4 8">Dimer of large and small chains.</text>
</comment>
<dbReference type="InterPro" id="IPR054480">
    <property type="entry name" value="AHAS_small-like_ACT"/>
</dbReference>
<comment type="catalytic activity">
    <reaction evidence="7 8">
        <text>2 pyruvate + H(+) = (2S)-2-acetolactate + CO2</text>
        <dbReference type="Rhea" id="RHEA:25249"/>
        <dbReference type="ChEBI" id="CHEBI:15361"/>
        <dbReference type="ChEBI" id="CHEBI:15378"/>
        <dbReference type="ChEBI" id="CHEBI:16526"/>
        <dbReference type="ChEBI" id="CHEBI:58476"/>
        <dbReference type="EC" id="2.2.1.6"/>
    </reaction>
</comment>
<comment type="pathway">
    <text evidence="2 8">Amino-acid biosynthesis; L-valine biosynthesis; L-valine from pyruvate: step 1/4.</text>
</comment>
<dbReference type="EMBL" id="LRPN01000109">
    <property type="protein sequence ID" value="KWZ79740.1"/>
    <property type="molecule type" value="Genomic_DNA"/>
</dbReference>
<dbReference type="InterPro" id="IPR039557">
    <property type="entry name" value="AHAS_ACT"/>
</dbReference>
<comment type="similarity">
    <text evidence="3 8">Belongs to the acetolactate synthase small subunit family.</text>
</comment>
<evidence type="ECO:0000313" key="12">
    <source>
        <dbReference type="EMBL" id="KYC61365.1"/>
    </source>
</evidence>
<dbReference type="PATRIC" id="fig|1398.18.peg.917"/>
<reference evidence="14" key="6">
    <citation type="submission" date="2023-06" db="EMBL/GenBank/DDBJ databases">
        <title>Probiogenomic evaluation and L lactic producing Weizmannia coaggulans BKMTCR2-2 from tree bark.</title>
        <authorList>
            <person name="Mahittikon J."/>
            <person name="Tanasupawat S."/>
        </authorList>
    </citation>
    <scope>NUCLEOTIDE SEQUENCE</scope>
    <source>
        <strain evidence="14">BKMTCR2-2</strain>
    </source>
</reference>
<evidence type="ECO:0000313" key="14">
    <source>
        <dbReference type="EMBL" id="MDL5042215.1"/>
    </source>
</evidence>
<comment type="pathway">
    <text evidence="1 8">Amino-acid biosynthesis; L-isoleucine biosynthesis; L-isoleucine from 2-oxobutanoate: step 1/4.</text>
</comment>
<feature type="domain" description="ACT" evidence="9">
    <location>
        <begin position="4"/>
        <end position="79"/>
    </location>
</feature>
<reference evidence="16" key="5">
    <citation type="submission" date="2016-01" db="EMBL/GenBank/DDBJ databases">
        <authorList>
            <person name="Mitreva M."/>
            <person name="Pepin K.H."/>
            <person name="Mihindukulasuriya K.A."/>
            <person name="Fulton R."/>
            <person name="Fronick C."/>
            <person name="O'Laughlin M."/>
            <person name="Miner T."/>
            <person name="Herter B."/>
            <person name="Rosa B.A."/>
            <person name="Cordes M."/>
            <person name="Tomlinson C."/>
            <person name="Wollam A."/>
            <person name="Palsikar V.B."/>
            <person name="Mardis E.R."/>
            <person name="Wilson R.K."/>
        </authorList>
    </citation>
    <scope>NUCLEOTIDE SEQUENCE [LARGE SCALE GENOMIC DNA]</scope>
    <source>
        <strain evidence="16">GED7749B</strain>
    </source>
</reference>
<dbReference type="EMBL" id="JASUZX010000002">
    <property type="protein sequence ID" value="MDL5042215.1"/>
    <property type="molecule type" value="Genomic_DNA"/>
</dbReference>
<name>A0A0C5C8H4_HEYCO</name>
<gene>
    <name evidence="14" type="primary">ilvN</name>
    <name evidence="12" type="ORF">B4098_1920</name>
    <name evidence="13" type="ORF">B4099_2190</name>
    <name evidence="11" type="ORF">HMPREF3213_02516</name>
    <name evidence="14" type="ORF">QN341_14490</name>
    <name evidence="10" type="ORF">SB48_HM08orf01383</name>
</gene>
<dbReference type="STRING" id="1398.AB434_0294"/>
<evidence type="ECO:0000313" key="17">
    <source>
        <dbReference type="Proteomes" id="UP000075288"/>
    </source>
</evidence>
<reference evidence="10" key="1">
    <citation type="submission" date="2015-01" db="EMBL/GenBank/DDBJ databases">
        <title>Comparative genome analysis of Bacillus coagulans HM-08, Clostridium butyricum HM-68, Bacillus subtilis HM-66 and Bacillus licheniformis BL-09.</title>
        <authorList>
            <person name="Zhang H."/>
        </authorList>
    </citation>
    <scope>NUCLEOTIDE SEQUENCE [LARGE SCALE GENOMIC DNA]</scope>
    <source>
        <strain evidence="10">HM-08</strain>
    </source>
</reference>
<reference evidence="17 18" key="3">
    <citation type="submission" date="2016-01" db="EMBL/GenBank/DDBJ databases">
        <title>Genome Sequences of Twelve Sporeforming Bacillus Species Isolated from Foods.</title>
        <authorList>
            <person name="Berendsen E.M."/>
            <person name="Wells-Bennik M.H."/>
            <person name="Krawcyk A.O."/>
            <person name="De Jong A."/>
            <person name="Holsappel S."/>
            <person name="Eijlander R.T."/>
            <person name="Kuipers O.P."/>
        </authorList>
    </citation>
    <scope>NUCLEOTIDE SEQUENCE [LARGE SCALE GENOMIC DNA]</scope>
    <source>
        <strain evidence="12 17">B4098</strain>
        <strain evidence="13 18">B4099</strain>
    </source>
</reference>
<evidence type="ECO:0000313" key="18">
    <source>
        <dbReference type="Proteomes" id="UP000075304"/>
    </source>
</evidence>
<dbReference type="OMA" id="RPFGIKE"/>
<dbReference type="Proteomes" id="UP000075304">
    <property type="component" value="Unassembled WGS sequence"/>
</dbReference>
<dbReference type="SUPFAM" id="SSF55021">
    <property type="entry name" value="ACT-like"/>
    <property type="match status" value="2"/>
</dbReference>
<dbReference type="NCBIfam" id="TIGR00119">
    <property type="entry name" value="acolac_sm"/>
    <property type="match status" value="1"/>
</dbReference>
<dbReference type="EC" id="2.2.1.6" evidence="8"/>
<keyword evidence="6 8" id="KW-0100">Branched-chain amino acid biosynthesis</keyword>
<dbReference type="InterPro" id="IPR027271">
    <property type="entry name" value="Acetolactate_synth/TF_NikR_C"/>
</dbReference>
<dbReference type="FunFam" id="3.30.70.1150:FF:000001">
    <property type="entry name" value="Acetolactate synthase small subunit"/>
    <property type="match status" value="1"/>
</dbReference>
<accession>A0A0C5C8H4</accession>
<dbReference type="Proteomes" id="UP000070376">
    <property type="component" value="Unassembled WGS sequence"/>
</dbReference>
<evidence type="ECO:0000256" key="5">
    <source>
        <dbReference type="ARBA" id="ARBA00022605"/>
    </source>
</evidence>
<dbReference type="UniPathway" id="UPA00047">
    <property type="reaction ID" value="UER00055"/>
</dbReference>
<evidence type="ECO:0000256" key="7">
    <source>
        <dbReference type="ARBA" id="ARBA00048670"/>
    </source>
</evidence>
<dbReference type="GO" id="GO:0009099">
    <property type="term" value="P:L-valine biosynthetic process"/>
    <property type="evidence" value="ECO:0007669"/>
    <property type="project" value="UniProtKB-UniRule"/>
</dbReference>
<evidence type="ECO:0000313" key="10">
    <source>
        <dbReference type="EMBL" id="AJO21695.1"/>
    </source>
</evidence>
<proteinExistence type="inferred from homology"/>
<dbReference type="NCBIfam" id="NF008864">
    <property type="entry name" value="PRK11895.1"/>
    <property type="match status" value="1"/>
</dbReference>
<organism evidence="13 18">
    <name type="scientific">Heyndrickxia coagulans</name>
    <name type="common">Weizmannia coagulans</name>
    <dbReference type="NCBI Taxonomy" id="1398"/>
    <lineage>
        <taxon>Bacteria</taxon>
        <taxon>Bacillati</taxon>
        <taxon>Bacillota</taxon>
        <taxon>Bacilli</taxon>
        <taxon>Bacillales</taxon>
        <taxon>Bacillaceae</taxon>
        <taxon>Heyndrickxia</taxon>
    </lineage>
</organism>
<evidence type="ECO:0000256" key="6">
    <source>
        <dbReference type="ARBA" id="ARBA00023304"/>
    </source>
</evidence>
<protein>
    <recommendedName>
        <fullName evidence="8">Acetolactate synthase small subunit</fullName>
        <shortName evidence="8">AHAS</shortName>
        <shortName evidence="8">ALS</shortName>
        <ecNumber evidence="8">2.2.1.6</ecNumber>
    </recommendedName>
    <alternativeName>
        <fullName evidence="8">Acetohydroxy-acid synthase small subunit</fullName>
    </alternativeName>
</protein>
<dbReference type="Gene3D" id="3.30.70.1150">
    <property type="entry name" value="ACT-like. Chain A, domain 2"/>
    <property type="match status" value="1"/>
</dbReference>
<dbReference type="GO" id="GO:0005829">
    <property type="term" value="C:cytosol"/>
    <property type="evidence" value="ECO:0007669"/>
    <property type="project" value="TreeGrafter"/>
</dbReference>
<dbReference type="Proteomes" id="UP000032024">
    <property type="component" value="Chromosome"/>
</dbReference>
<keyword evidence="15" id="KW-1185">Reference proteome</keyword>
<dbReference type="Proteomes" id="UP001223084">
    <property type="component" value="Unassembled WGS sequence"/>
</dbReference>
<reference evidence="11" key="4">
    <citation type="submission" date="2016-01" db="EMBL/GenBank/DDBJ databases">
        <authorList>
            <person name="Oliw E.H."/>
        </authorList>
    </citation>
    <scope>NUCLEOTIDE SEQUENCE [LARGE SCALE GENOMIC DNA]</scope>
    <source>
        <strain evidence="11">GED7749B</strain>
    </source>
</reference>
<dbReference type="GO" id="GO:0009097">
    <property type="term" value="P:isoleucine biosynthetic process"/>
    <property type="evidence" value="ECO:0007669"/>
    <property type="project" value="UniProtKB-UniRule"/>
</dbReference>
<dbReference type="GO" id="GO:1990610">
    <property type="term" value="F:acetolactate synthase regulator activity"/>
    <property type="evidence" value="ECO:0007669"/>
    <property type="project" value="UniProtKB-UniRule"/>
</dbReference>
<evidence type="ECO:0000259" key="9">
    <source>
        <dbReference type="PROSITE" id="PS51671"/>
    </source>
</evidence>
<dbReference type="EMBL" id="LQYG01000069">
    <property type="protein sequence ID" value="KYC61365.1"/>
    <property type="molecule type" value="Genomic_DNA"/>
</dbReference>
<dbReference type="InterPro" id="IPR019455">
    <property type="entry name" value="Acetolactate_synth_ssu_C"/>
</dbReference>
<dbReference type="Gene3D" id="3.30.70.260">
    <property type="match status" value="1"/>
</dbReference>
<evidence type="ECO:0000256" key="1">
    <source>
        <dbReference type="ARBA" id="ARBA00004974"/>
    </source>
</evidence>
<dbReference type="Proteomes" id="UP000075288">
    <property type="component" value="Unassembled WGS sequence"/>
</dbReference>
<evidence type="ECO:0000313" key="16">
    <source>
        <dbReference type="Proteomes" id="UP000070376"/>
    </source>
</evidence>
<dbReference type="GeneID" id="93258743"/>
<dbReference type="InterPro" id="IPR002912">
    <property type="entry name" value="ACT_dom"/>
</dbReference>
<evidence type="ECO:0000313" key="13">
    <source>
        <dbReference type="EMBL" id="KYC61704.1"/>
    </source>
</evidence>
<evidence type="ECO:0000256" key="8">
    <source>
        <dbReference type="RuleBase" id="RU368092"/>
    </source>
</evidence>
<dbReference type="InterPro" id="IPR004789">
    <property type="entry name" value="Acetalactate_synth_ssu"/>
</dbReference>
<evidence type="ECO:0000256" key="2">
    <source>
        <dbReference type="ARBA" id="ARBA00005025"/>
    </source>
</evidence>
<dbReference type="RefSeq" id="WP_013860312.1">
    <property type="nucleotide sequence ID" value="NZ_CABJCT010000015.1"/>
</dbReference>
<dbReference type="UniPathway" id="UPA00049">
    <property type="reaction ID" value="UER00059"/>
</dbReference>
<dbReference type="PANTHER" id="PTHR30239">
    <property type="entry name" value="ACETOLACTATE SYNTHASE SMALL SUBUNIT"/>
    <property type="match status" value="1"/>
</dbReference>
<dbReference type="CDD" id="cd04878">
    <property type="entry name" value="ACT_AHAS"/>
    <property type="match status" value="1"/>
</dbReference>
<dbReference type="EMBL" id="CP010525">
    <property type="protein sequence ID" value="AJO21695.1"/>
    <property type="molecule type" value="Genomic_DNA"/>
</dbReference>
<keyword evidence="8 13" id="KW-0808">Transferase</keyword>
<dbReference type="InterPro" id="IPR045865">
    <property type="entry name" value="ACT-like_dom_sf"/>
</dbReference>
<dbReference type="FunFam" id="3.30.70.260:FF:000001">
    <property type="entry name" value="Acetolactate synthase, small subunit"/>
    <property type="match status" value="1"/>
</dbReference>
<evidence type="ECO:0000256" key="3">
    <source>
        <dbReference type="ARBA" id="ARBA00006341"/>
    </source>
</evidence>
<comment type="function">
    <text evidence="8">Catalyzes the conversion of 2 pyruvate molecules into acetolactate in the first common step of the biosynthetic pathway of the branched-amino acids such as leucine, isoleucine, and valine.</text>
</comment>
<dbReference type="PANTHER" id="PTHR30239:SF0">
    <property type="entry name" value="ACETOLACTATE SYNTHASE SMALL SUBUNIT 1, CHLOROPLASTIC"/>
    <property type="match status" value="1"/>
</dbReference>
<dbReference type="GO" id="GO:0003984">
    <property type="term" value="F:acetolactate synthase activity"/>
    <property type="evidence" value="ECO:0007669"/>
    <property type="project" value="UniProtKB-UniRule"/>
</dbReference>
<dbReference type="EMBL" id="LQYI01000138">
    <property type="protein sequence ID" value="KYC61704.1"/>
    <property type="molecule type" value="Genomic_DNA"/>
</dbReference>
<evidence type="ECO:0000313" key="15">
    <source>
        <dbReference type="Proteomes" id="UP000032024"/>
    </source>
</evidence>
<dbReference type="AlphaFoldDB" id="A0A0C5C8H4"/>
<dbReference type="Pfam" id="PF22629">
    <property type="entry name" value="ACT_AHAS_ss"/>
    <property type="match status" value="1"/>
</dbReference>
<dbReference type="PROSITE" id="PS51671">
    <property type="entry name" value="ACT"/>
    <property type="match status" value="1"/>
</dbReference>
<reference evidence="15" key="2">
    <citation type="submission" date="2015-01" db="EMBL/GenBank/DDBJ databases">
        <title>Comparative genome analysis of Bacillus coagulans HM-08, Clostridium butyricum HM-68, Bacillus subtilis HM-66 and Bacillus paralicheniformis BL-09.</title>
        <authorList>
            <person name="Zhang H."/>
        </authorList>
    </citation>
    <scope>NUCLEOTIDE SEQUENCE [LARGE SCALE GENOMIC DNA]</scope>
    <source>
        <strain evidence="15">HM-08</strain>
    </source>
</reference>
<sequence>MKRIVVATVLNQSGVLNKITGVLAKRQFNIDSITVGRTETEGISRMTIVVNVEDDRQAEQLTKQLNKLIDVIKVQDITGQAIVSRELALIKVLSTPQTRSEIGGLVEPFRASIIDVSRESVTIQVTGDSDKVEALVDLLKPYGIKEMVRTGMTAFLRGSQKQVTDLSSYSLLK</sequence>
<evidence type="ECO:0000256" key="4">
    <source>
        <dbReference type="ARBA" id="ARBA00011744"/>
    </source>
</evidence>
<evidence type="ECO:0000313" key="11">
    <source>
        <dbReference type="EMBL" id="KWZ79740.1"/>
    </source>
</evidence>